<evidence type="ECO:0000313" key="11">
    <source>
        <dbReference type="EMBL" id="CAL8093773.1"/>
    </source>
</evidence>
<evidence type="ECO:0000256" key="3">
    <source>
        <dbReference type="ARBA" id="ARBA00011952"/>
    </source>
</evidence>
<keyword evidence="5 9" id="KW-0312">Gluconeogenesis</keyword>
<reference evidence="11 12" key="1">
    <citation type="submission" date="2024-08" db="EMBL/GenBank/DDBJ databases">
        <authorList>
            <person name="Cucini C."/>
            <person name="Frati F."/>
        </authorList>
    </citation>
    <scope>NUCLEOTIDE SEQUENCE [LARGE SCALE GENOMIC DNA]</scope>
</reference>
<organism evidence="11 12">
    <name type="scientific">Orchesella dallaii</name>
    <dbReference type="NCBI Taxonomy" id="48710"/>
    <lineage>
        <taxon>Eukaryota</taxon>
        <taxon>Metazoa</taxon>
        <taxon>Ecdysozoa</taxon>
        <taxon>Arthropoda</taxon>
        <taxon>Hexapoda</taxon>
        <taxon>Collembola</taxon>
        <taxon>Entomobryomorpha</taxon>
        <taxon>Entomobryoidea</taxon>
        <taxon>Orchesellidae</taxon>
        <taxon>Orchesellinae</taxon>
        <taxon>Orchesella</taxon>
    </lineage>
</organism>
<dbReference type="PROSITE" id="PS00765">
    <property type="entry name" value="P_GLUCOSE_ISOMERASE_1"/>
    <property type="match status" value="1"/>
</dbReference>
<accession>A0ABP1Q8P5</accession>
<evidence type="ECO:0000256" key="2">
    <source>
        <dbReference type="ARBA" id="ARBA00006604"/>
    </source>
</evidence>
<evidence type="ECO:0000313" key="12">
    <source>
        <dbReference type="Proteomes" id="UP001642540"/>
    </source>
</evidence>
<dbReference type="EC" id="5.3.1.9" evidence="3 9"/>
<dbReference type="InterPro" id="IPR001672">
    <property type="entry name" value="G6P_Isomerase"/>
</dbReference>
<dbReference type="InterPro" id="IPR035476">
    <property type="entry name" value="SIS_PGI_1"/>
</dbReference>
<feature type="region of interest" description="Disordered" evidence="10">
    <location>
        <begin position="74"/>
        <end position="96"/>
    </location>
</feature>
<evidence type="ECO:0000256" key="10">
    <source>
        <dbReference type="SAM" id="MobiDB-lite"/>
    </source>
</evidence>
<dbReference type="PROSITE" id="PS51463">
    <property type="entry name" value="P_GLUCOSE_ISOMERASE_3"/>
    <property type="match status" value="1"/>
</dbReference>
<evidence type="ECO:0000256" key="9">
    <source>
        <dbReference type="RuleBase" id="RU000612"/>
    </source>
</evidence>
<dbReference type="InterPro" id="IPR018189">
    <property type="entry name" value="Phosphoglucose_isomerase_CS"/>
</dbReference>
<dbReference type="InterPro" id="IPR046348">
    <property type="entry name" value="SIS_dom_sf"/>
</dbReference>
<keyword evidence="7 9" id="KW-0413">Isomerase</keyword>
<dbReference type="Proteomes" id="UP001642540">
    <property type="component" value="Unassembled WGS sequence"/>
</dbReference>
<comment type="catalytic activity">
    <reaction evidence="8 9">
        <text>alpha-D-glucose 6-phosphate = beta-D-fructose 6-phosphate</text>
        <dbReference type="Rhea" id="RHEA:11816"/>
        <dbReference type="ChEBI" id="CHEBI:57634"/>
        <dbReference type="ChEBI" id="CHEBI:58225"/>
        <dbReference type="EC" id="5.3.1.9"/>
    </reaction>
</comment>
<evidence type="ECO:0000256" key="5">
    <source>
        <dbReference type="ARBA" id="ARBA00022432"/>
    </source>
</evidence>
<comment type="similarity">
    <text evidence="2 9">Belongs to the GPI family.</text>
</comment>
<comment type="caution">
    <text evidence="11">The sequence shown here is derived from an EMBL/GenBank/DDBJ whole genome shotgun (WGS) entry which is preliminary data.</text>
</comment>
<dbReference type="InterPro" id="IPR023096">
    <property type="entry name" value="G6P_Isomerase_C"/>
</dbReference>
<dbReference type="NCBIfam" id="NF001211">
    <property type="entry name" value="PRK00179.1"/>
    <property type="match status" value="1"/>
</dbReference>
<evidence type="ECO:0000256" key="7">
    <source>
        <dbReference type="ARBA" id="ARBA00023235"/>
    </source>
</evidence>
<name>A0ABP1Q8P5_9HEXA</name>
<dbReference type="PANTHER" id="PTHR11469:SF1">
    <property type="entry name" value="GLUCOSE-6-PHOSPHATE ISOMERASE"/>
    <property type="match status" value="1"/>
</dbReference>
<dbReference type="PROSITE" id="PS00174">
    <property type="entry name" value="P_GLUCOSE_ISOMERASE_2"/>
    <property type="match status" value="1"/>
</dbReference>
<evidence type="ECO:0000256" key="6">
    <source>
        <dbReference type="ARBA" id="ARBA00023152"/>
    </source>
</evidence>
<comment type="pathway">
    <text evidence="1 9">Carbohydrate degradation; glycolysis; D-glyceraldehyde 3-phosphate and glycerone phosphate from D-glucose: step 2/4.</text>
</comment>
<keyword evidence="6 9" id="KW-0324">Glycolysis</keyword>
<dbReference type="SUPFAM" id="SSF53697">
    <property type="entry name" value="SIS domain"/>
    <property type="match status" value="1"/>
</dbReference>
<protein>
    <recommendedName>
        <fullName evidence="4 9">Glucose-6-phosphate isomerase</fullName>
        <ecNumber evidence="3 9">5.3.1.9</ecNumber>
    </recommendedName>
</protein>
<proteinExistence type="inferred from homology"/>
<dbReference type="CDD" id="cd05015">
    <property type="entry name" value="SIS_PGI_1"/>
    <property type="match status" value="1"/>
</dbReference>
<dbReference type="PANTHER" id="PTHR11469">
    <property type="entry name" value="GLUCOSE-6-PHOSPHATE ISOMERASE"/>
    <property type="match status" value="1"/>
</dbReference>
<evidence type="ECO:0000256" key="4">
    <source>
        <dbReference type="ARBA" id="ARBA00018388"/>
    </source>
</evidence>
<dbReference type="Gene3D" id="3.40.50.10490">
    <property type="entry name" value="Glucose-6-phosphate isomerase like protein, domain 1"/>
    <property type="match status" value="2"/>
</dbReference>
<keyword evidence="12" id="KW-1185">Reference proteome</keyword>
<dbReference type="HAMAP" id="MF_00473">
    <property type="entry name" value="G6P_isomerase"/>
    <property type="match status" value="1"/>
</dbReference>
<evidence type="ECO:0000256" key="1">
    <source>
        <dbReference type="ARBA" id="ARBA00004926"/>
    </source>
</evidence>
<dbReference type="Gene3D" id="1.10.1390.10">
    <property type="match status" value="1"/>
</dbReference>
<dbReference type="InterPro" id="IPR035482">
    <property type="entry name" value="SIS_PGI_2"/>
</dbReference>
<gene>
    <name evidence="11" type="ORF">ODALV1_LOCUS8592</name>
</gene>
<dbReference type="EMBL" id="CAXLJM020000026">
    <property type="protein sequence ID" value="CAL8093773.1"/>
    <property type="molecule type" value="Genomic_DNA"/>
</dbReference>
<evidence type="ECO:0000256" key="8">
    <source>
        <dbReference type="ARBA" id="ARBA00029321"/>
    </source>
</evidence>
<dbReference type="PRINTS" id="PR00662">
    <property type="entry name" value="G6PISOMERASE"/>
</dbReference>
<dbReference type="Pfam" id="PF00342">
    <property type="entry name" value="PGI"/>
    <property type="match status" value="1"/>
</dbReference>
<sequence>MGTVPSIATHAPGYNKILDSLDENDLTNYRSHEFYNDNACHTSEHTDWSAAAMTFSSSYSLADESVKSQEGKNYTSFAENPDFTHSKSSSAGVTRDADPISYTNTNSSSISISILPNIHTCGNKHEEGRKSFIKLSDQPYLQSQSQGFLHDTCLHNCVCTSYDANLCLIEVHGSFPTLTSGVNSFISGKSQRSSGAVLSRLPSKLLGASYSYSSSKYLSDIFEASLEIPTMALGDLNQDPVYAKLLAYWKENGSKLDMRDLFQKDADRFKKFSLELELPDPDGGSPLLLDYSKNLVNDEILKLLLDLAKSRKVEERRDEMYAAGKINTTENRAVLHIALRARADDAPINLDGKNVIPDVTRVLSQMEQFCNDIIGGKWVGYTGKKITDVVNIGIGGSDLGPCMVCEALTQYRVGPKAHFVSNVDESHLTDVLSSVNAETTLFIIASKTFTTQETIANAQSARRWFLEKAKDESAISKHFVALSTNLVKVKEFGIETSFEFWDYVGGRYSLWSAIGLSIALQSGFANFRKMLDGARFIDQSFKSSPLEKNVPTILALLGVWYNSVLGYESHAILPYDQFLSKLPAYLQQADMESNGKSTTLSGARITGYNTGPVIWGQAGTNGQHAFYQLLHQGTRHVPADFIGFVQKSESISGITHHSILLANLIAQPEALMIGRTPPDSVAEELRPHKFFSGNRPTNMILAKKLTPFTLGALIAIYEHKIFVQGTIWNVNSFDQWGVELGKELAKAIEPELGGTSKGNHDGSTQGIIDFILKQK</sequence>
<dbReference type="CDD" id="cd05016">
    <property type="entry name" value="SIS_PGI_2"/>
    <property type="match status" value="1"/>
</dbReference>